<sequence>MARASITTSVISTARLLTYLVWLGTTILWGTTWVVIRIGLRDLSPLAFAAARTTLAALVIFLVAHFLARADRPQSHEIRFWMLIGVLQLGLPYALVFWAEQSISAGLTATLFATFPAFTVVIAHLLLDDEPMSWIKMGGAMLAFCGVTVLVGPDRGTNLPSIWPVLAVMTAAASGAFAAVIVRRHGRETSTLWLTTLQISSAALFLILLMVLLEPQVQVRVTPRAIWSVVYLGIVVTIGCYLGMFWLLKRMDVTLVSMSVGGEAV</sequence>
<organism evidence="7">
    <name type="scientific">marine metagenome</name>
    <dbReference type="NCBI Taxonomy" id="408172"/>
    <lineage>
        <taxon>unclassified sequences</taxon>
        <taxon>metagenomes</taxon>
        <taxon>ecological metagenomes</taxon>
    </lineage>
</organism>
<keyword evidence="3 5" id="KW-1133">Transmembrane helix</keyword>
<dbReference type="SUPFAM" id="SSF103481">
    <property type="entry name" value="Multidrug resistance efflux transporter EmrE"/>
    <property type="match status" value="2"/>
</dbReference>
<feature type="transmembrane region" description="Helical" evidence="5">
    <location>
        <begin position="225"/>
        <end position="248"/>
    </location>
</feature>
<dbReference type="PANTHER" id="PTHR32322">
    <property type="entry name" value="INNER MEMBRANE TRANSPORTER"/>
    <property type="match status" value="1"/>
</dbReference>
<dbReference type="AlphaFoldDB" id="A0A381TLC2"/>
<dbReference type="PANTHER" id="PTHR32322:SF2">
    <property type="entry name" value="EAMA DOMAIN-CONTAINING PROTEIN"/>
    <property type="match status" value="1"/>
</dbReference>
<evidence type="ECO:0000313" key="7">
    <source>
        <dbReference type="EMBL" id="SVA16882.1"/>
    </source>
</evidence>
<feature type="transmembrane region" description="Helical" evidence="5">
    <location>
        <begin position="134"/>
        <end position="151"/>
    </location>
</feature>
<reference evidence="7" key="1">
    <citation type="submission" date="2018-05" db="EMBL/GenBank/DDBJ databases">
        <authorList>
            <person name="Lanie J.A."/>
            <person name="Ng W.-L."/>
            <person name="Kazmierczak K.M."/>
            <person name="Andrzejewski T.M."/>
            <person name="Davidsen T.M."/>
            <person name="Wayne K.J."/>
            <person name="Tettelin H."/>
            <person name="Glass J.I."/>
            <person name="Rusch D."/>
            <person name="Podicherti R."/>
            <person name="Tsui H.-C.T."/>
            <person name="Winkler M.E."/>
        </authorList>
    </citation>
    <scope>NUCLEOTIDE SEQUENCE</scope>
</reference>
<feature type="transmembrane region" description="Helical" evidence="5">
    <location>
        <begin position="20"/>
        <end position="40"/>
    </location>
</feature>
<feature type="domain" description="EamA" evidence="6">
    <location>
        <begin position="18"/>
        <end position="151"/>
    </location>
</feature>
<evidence type="ECO:0000256" key="4">
    <source>
        <dbReference type="ARBA" id="ARBA00023136"/>
    </source>
</evidence>
<feature type="transmembrane region" description="Helical" evidence="5">
    <location>
        <begin position="194"/>
        <end position="213"/>
    </location>
</feature>
<dbReference type="InterPro" id="IPR037185">
    <property type="entry name" value="EmrE-like"/>
</dbReference>
<feature type="transmembrane region" description="Helical" evidence="5">
    <location>
        <begin position="163"/>
        <end position="182"/>
    </location>
</feature>
<keyword evidence="2 5" id="KW-0812">Transmembrane</keyword>
<proteinExistence type="predicted"/>
<feature type="transmembrane region" description="Helical" evidence="5">
    <location>
        <begin position="105"/>
        <end position="127"/>
    </location>
</feature>
<feature type="domain" description="EamA" evidence="6">
    <location>
        <begin position="163"/>
        <end position="258"/>
    </location>
</feature>
<evidence type="ECO:0000256" key="2">
    <source>
        <dbReference type="ARBA" id="ARBA00022692"/>
    </source>
</evidence>
<comment type="subcellular location">
    <subcellularLocation>
        <location evidence="1">Membrane</location>
        <topology evidence="1">Multi-pass membrane protein</topology>
    </subcellularLocation>
</comment>
<evidence type="ECO:0000259" key="6">
    <source>
        <dbReference type="Pfam" id="PF00892"/>
    </source>
</evidence>
<evidence type="ECO:0000256" key="1">
    <source>
        <dbReference type="ARBA" id="ARBA00004141"/>
    </source>
</evidence>
<evidence type="ECO:0000256" key="5">
    <source>
        <dbReference type="SAM" id="Phobius"/>
    </source>
</evidence>
<evidence type="ECO:0000256" key="3">
    <source>
        <dbReference type="ARBA" id="ARBA00022989"/>
    </source>
</evidence>
<protein>
    <recommendedName>
        <fullName evidence="6">EamA domain-containing protein</fullName>
    </recommendedName>
</protein>
<feature type="transmembrane region" description="Helical" evidence="5">
    <location>
        <begin position="80"/>
        <end position="99"/>
    </location>
</feature>
<dbReference type="InterPro" id="IPR000620">
    <property type="entry name" value="EamA_dom"/>
</dbReference>
<feature type="transmembrane region" description="Helical" evidence="5">
    <location>
        <begin position="46"/>
        <end position="68"/>
    </location>
</feature>
<keyword evidence="4 5" id="KW-0472">Membrane</keyword>
<dbReference type="EMBL" id="UINC01004791">
    <property type="protein sequence ID" value="SVA16882.1"/>
    <property type="molecule type" value="Genomic_DNA"/>
</dbReference>
<dbReference type="Pfam" id="PF00892">
    <property type="entry name" value="EamA"/>
    <property type="match status" value="2"/>
</dbReference>
<dbReference type="InterPro" id="IPR050638">
    <property type="entry name" value="AA-Vitamin_Transporters"/>
</dbReference>
<gene>
    <name evidence="7" type="ORF">METZ01_LOCUS69736</name>
</gene>
<dbReference type="GO" id="GO:0016020">
    <property type="term" value="C:membrane"/>
    <property type="evidence" value="ECO:0007669"/>
    <property type="project" value="UniProtKB-SubCell"/>
</dbReference>
<name>A0A381TLC2_9ZZZZ</name>
<feature type="non-terminal residue" evidence="7">
    <location>
        <position position="265"/>
    </location>
</feature>
<accession>A0A381TLC2</accession>